<evidence type="ECO:0000256" key="1">
    <source>
        <dbReference type="SAM" id="MobiDB-lite"/>
    </source>
</evidence>
<dbReference type="PANTHER" id="PTHR21180">
    <property type="entry name" value="ENDONUCLEASE/EXONUCLEASE/PHOSPHATASE FAMILY DOMAIN-CONTAINING PROTEIN 1"/>
    <property type="match status" value="1"/>
</dbReference>
<dbReference type="SUPFAM" id="SSF47781">
    <property type="entry name" value="RuvA domain 2-like"/>
    <property type="match status" value="1"/>
</dbReference>
<dbReference type="GO" id="GO:0015628">
    <property type="term" value="P:protein secretion by the type II secretion system"/>
    <property type="evidence" value="ECO:0007669"/>
    <property type="project" value="TreeGrafter"/>
</dbReference>
<evidence type="ECO:0000256" key="2">
    <source>
        <dbReference type="SAM" id="Phobius"/>
    </source>
</evidence>
<keyword evidence="2" id="KW-1133">Transmembrane helix</keyword>
<feature type="transmembrane region" description="Helical" evidence="2">
    <location>
        <begin position="40"/>
        <end position="57"/>
    </location>
</feature>
<dbReference type="OrthoDB" id="9758724at2"/>
<organism evidence="4 5">
    <name type="scientific">Corynebacterium oculi</name>
    <dbReference type="NCBI Taxonomy" id="1544416"/>
    <lineage>
        <taxon>Bacteria</taxon>
        <taxon>Bacillati</taxon>
        <taxon>Actinomycetota</taxon>
        <taxon>Actinomycetes</taxon>
        <taxon>Mycobacteriales</taxon>
        <taxon>Corynebacteriaceae</taxon>
        <taxon>Corynebacterium</taxon>
    </lineage>
</organism>
<sequence length="237" mass="24445">MQADKALDRLKDLTRPTGEEDLMRVEYPAARRWQITPRQGIAVACIAALALALWWLWPRAQTPGVPPEPLAAAPGSASFPAPASGAGAVPPEPATEIVVAVVGAVKNPGLVRLPPQARVSDALAHATPEPEVDTVALNIARPLQDGEQIYVPVPGETPAGVDGAGAAGSAAAEAGKISLNRASVEELMALNGVGQVTAQAIVDYRETHGGFSDVSQLQEVRGIGPAKYAAIQGEVVP</sequence>
<dbReference type="InterPro" id="IPR051675">
    <property type="entry name" value="Endo/Exo/Phosphatase_dom_1"/>
</dbReference>
<dbReference type="InterPro" id="IPR004509">
    <property type="entry name" value="Competence_ComEA_HhH"/>
</dbReference>
<evidence type="ECO:0000313" key="5">
    <source>
        <dbReference type="Proteomes" id="UP000050517"/>
    </source>
</evidence>
<evidence type="ECO:0000313" key="4">
    <source>
        <dbReference type="EMBL" id="KQB85061.1"/>
    </source>
</evidence>
<dbReference type="GO" id="GO:0015627">
    <property type="term" value="C:type II protein secretion system complex"/>
    <property type="evidence" value="ECO:0007669"/>
    <property type="project" value="TreeGrafter"/>
</dbReference>
<dbReference type="EMBL" id="LKST01000001">
    <property type="protein sequence ID" value="KQB85061.1"/>
    <property type="molecule type" value="Genomic_DNA"/>
</dbReference>
<dbReference type="InterPro" id="IPR003583">
    <property type="entry name" value="Hlx-hairpin-Hlx_DNA-bd_motif"/>
</dbReference>
<dbReference type="Pfam" id="PF10531">
    <property type="entry name" value="SLBB"/>
    <property type="match status" value="1"/>
</dbReference>
<dbReference type="PATRIC" id="fig|1544416.3.peg.199"/>
<keyword evidence="5" id="KW-1185">Reference proteome</keyword>
<dbReference type="GO" id="GO:0003677">
    <property type="term" value="F:DNA binding"/>
    <property type="evidence" value="ECO:0007669"/>
    <property type="project" value="InterPro"/>
</dbReference>
<dbReference type="GO" id="GO:0006281">
    <property type="term" value="P:DNA repair"/>
    <property type="evidence" value="ECO:0007669"/>
    <property type="project" value="InterPro"/>
</dbReference>
<feature type="domain" description="Helix-hairpin-helix DNA-binding motif class 1" evidence="3">
    <location>
        <begin position="215"/>
        <end position="234"/>
    </location>
</feature>
<dbReference type="SMART" id="SM00278">
    <property type="entry name" value="HhH1"/>
    <property type="match status" value="2"/>
</dbReference>
<accession>A0A0Q0Z694</accession>
<dbReference type="Pfam" id="PF12836">
    <property type="entry name" value="HHH_3"/>
    <property type="match status" value="1"/>
</dbReference>
<keyword evidence="2" id="KW-0812">Transmembrane</keyword>
<name>A0A0Q0Z694_9CORY</name>
<reference evidence="4 5" key="1">
    <citation type="submission" date="2015-10" db="EMBL/GenBank/DDBJ databases">
        <title>Corynebacteirum lowii and Corynebacterium oculi species nova, derived from human clinical disease and and emended description of Corynebacterium mastiditis.</title>
        <authorList>
            <person name="Bernard K."/>
            <person name="Pacheco A.L."/>
            <person name="Mcdougall C."/>
            <person name="Burtx T."/>
            <person name="Weibe D."/>
            <person name="Tyler S."/>
            <person name="Olson A.B."/>
            <person name="Cnockaert M."/>
            <person name="Eguchi H."/>
            <person name="Kuwahara T."/>
            <person name="Nakayama-Imaohji H."/>
            <person name="Boudewijins M."/>
            <person name="Van Hoecke F."/>
            <person name="Bernier A.-M."/>
            <person name="Vandamme P."/>
        </authorList>
    </citation>
    <scope>NUCLEOTIDE SEQUENCE [LARGE SCALE GENOMIC DNA]</scope>
    <source>
        <strain evidence="4 5">NML 130210</strain>
    </source>
</reference>
<dbReference type="InterPro" id="IPR019554">
    <property type="entry name" value="Soluble_ligand-bd"/>
</dbReference>
<feature type="region of interest" description="Disordered" evidence="1">
    <location>
        <begin position="67"/>
        <end position="88"/>
    </location>
</feature>
<proteinExistence type="predicted"/>
<dbReference type="STRING" id="1544416.Cocul_00196"/>
<keyword evidence="2" id="KW-0472">Membrane</keyword>
<dbReference type="Gene3D" id="1.10.150.280">
    <property type="entry name" value="AF1531-like domain"/>
    <property type="match status" value="1"/>
</dbReference>
<dbReference type="PANTHER" id="PTHR21180:SF32">
    <property type="entry name" value="ENDONUCLEASE_EXONUCLEASE_PHOSPHATASE FAMILY DOMAIN-CONTAINING PROTEIN 1"/>
    <property type="match status" value="1"/>
</dbReference>
<dbReference type="NCBIfam" id="TIGR00426">
    <property type="entry name" value="competence protein ComEA helix-hairpin-helix repeat region"/>
    <property type="match status" value="1"/>
</dbReference>
<dbReference type="RefSeq" id="WP_055121441.1">
    <property type="nucleotide sequence ID" value="NZ_LKST01000001.1"/>
</dbReference>
<protein>
    <submittedName>
        <fullName evidence="4">ComE operon protein 1</fullName>
    </submittedName>
</protein>
<feature type="domain" description="Helix-hairpin-helix DNA-binding motif class 1" evidence="3">
    <location>
        <begin position="185"/>
        <end position="204"/>
    </location>
</feature>
<feature type="compositionally biased region" description="Low complexity" evidence="1">
    <location>
        <begin position="70"/>
        <end position="88"/>
    </location>
</feature>
<evidence type="ECO:0000259" key="3">
    <source>
        <dbReference type="SMART" id="SM00278"/>
    </source>
</evidence>
<dbReference type="Proteomes" id="UP000050517">
    <property type="component" value="Unassembled WGS sequence"/>
</dbReference>
<dbReference type="AlphaFoldDB" id="A0A0Q0Z694"/>
<dbReference type="InterPro" id="IPR010994">
    <property type="entry name" value="RuvA_2-like"/>
</dbReference>
<gene>
    <name evidence="4" type="primary">comEA</name>
    <name evidence="4" type="ORF">Cocul_00196</name>
</gene>
<comment type="caution">
    <text evidence="4">The sequence shown here is derived from an EMBL/GenBank/DDBJ whole genome shotgun (WGS) entry which is preliminary data.</text>
</comment>